<proteinExistence type="predicted"/>
<keyword evidence="3" id="KW-1185">Reference proteome</keyword>
<dbReference type="RefSeq" id="WP_136011061.1">
    <property type="nucleotide sequence ID" value="NZ_SRYZ01000047.1"/>
</dbReference>
<protein>
    <recommendedName>
        <fullName evidence="1">HEPN AbiJ-N-terminal domain-containing protein</fullName>
    </recommendedName>
</protein>
<dbReference type="InterPro" id="IPR049503">
    <property type="entry name" value="AbiJ_NTD4"/>
</dbReference>
<name>A0A4S2AK83_9BACE</name>
<dbReference type="AlphaFoldDB" id="A0A4S2AK83"/>
<evidence type="ECO:0000313" key="2">
    <source>
        <dbReference type="EMBL" id="TGY01311.1"/>
    </source>
</evidence>
<comment type="caution">
    <text evidence="2">The sequence shown here is derived from an EMBL/GenBank/DDBJ whole genome shotgun (WGS) entry which is preliminary data.</text>
</comment>
<reference evidence="2 3" key="1">
    <citation type="submission" date="2019-04" db="EMBL/GenBank/DDBJ databases">
        <title>Microbes associate with the intestines of laboratory mice.</title>
        <authorList>
            <person name="Navarre W."/>
            <person name="Wong E."/>
            <person name="Huang K."/>
            <person name="Tropini C."/>
            <person name="Ng K."/>
            <person name="Yu B."/>
        </authorList>
    </citation>
    <scope>NUCLEOTIDE SEQUENCE [LARGE SCALE GENOMIC DNA]</scope>
    <source>
        <strain evidence="2 3">NM69_E16B</strain>
    </source>
</reference>
<feature type="domain" description="HEPN AbiJ-N-terminal" evidence="1">
    <location>
        <begin position="3"/>
        <end position="164"/>
    </location>
</feature>
<organism evidence="2 3">
    <name type="scientific">Bacteroides muris</name>
    <name type="common">ex Afrizal et al. 2022</name>
    <dbReference type="NCBI Taxonomy" id="2516960"/>
    <lineage>
        <taxon>Bacteria</taxon>
        <taxon>Pseudomonadati</taxon>
        <taxon>Bacteroidota</taxon>
        <taxon>Bacteroidia</taxon>
        <taxon>Bacteroidales</taxon>
        <taxon>Bacteroidaceae</taxon>
        <taxon>Bacteroides</taxon>
    </lineage>
</organism>
<dbReference type="Pfam" id="PF18863">
    <property type="entry name" value="AbiJ_NTD4"/>
    <property type="match status" value="1"/>
</dbReference>
<dbReference type="Proteomes" id="UP000310532">
    <property type="component" value="Unassembled WGS sequence"/>
</dbReference>
<dbReference type="EMBL" id="SRYZ01000047">
    <property type="protein sequence ID" value="TGY01311.1"/>
    <property type="molecule type" value="Genomic_DNA"/>
</dbReference>
<gene>
    <name evidence="2" type="ORF">E5355_15535</name>
</gene>
<sequence length="285" mass="33295">MALFSERYGYIKPSEVIIRERISPEIQNAICSCFDRLEAAFHEYEKSTFNMEHSHYENLEKFLWTDFLNKREKSFYTKGGRYVVATSFIEGDSKWFLKLDLIEKTLKYLSASSNFAYRKIKESFIFNLNYEFERFNFAYRVIDNEIVEITSKEEIGAIENALENTSNKIKIHLKQALELYALRPIPDFRNSIKESISAVEAFCREKTGEDTLGKALNKLETFGITMPKMLKVAFDKLYAYTNQPDTGIRHALMDDEGKYTPSREEALFMLVSCSSFLNYLNAKIR</sequence>
<evidence type="ECO:0000259" key="1">
    <source>
        <dbReference type="Pfam" id="PF18863"/>
    </source>
</evidence>
<accession>A0A4S2AK83</accession>
<evidence type="ECO:0000313" key="3">
    <source>
        <dbReference type="Proteomes" id="UP000310532"/>
    </source>
</evidence>